<accession>A0A381ICP4</accession>
<gene>
    <name evidence="2" type="ORF">NCTC13307_02602</name>
    <name evidence="1" type="ORF">SAMEA3375112_00784</name>
</gene>
<keyword evidence="2" id="KW-0547">Nucleotide-binding</keyword>
<reference evidence="2" key="2">
    <citation type="submission" date="2018-06" db="EMBL/GenBank/DDBJ databases">
        <authorList>
            <consortium name="Pathogen Informatics"/>
            <person name="Doyle S."/>
        </authorList>
    </citation>
    <scope>NUCLEOTIDE SEQUENCE</scope>
    <source>
        <strain evidence="2">NCTC13307</strain>
    </source>
</reference>
<reference evidence="1 3" key="1">
    <citation type="submission" date="2017-02" db="EMBL/GenBank/DDBJ databases">
        <authorList>
            <consortium name="Pathogen Informatics"/>
        </authorList>
    </citation>
    <scope>NUCLEOTIDE SEQUENCE [LARGE SCALE GENOMIC DNA]</scope>
    <source>
        <strain evidence="1 3">VRECD0157</strain>
    </source>
</reference>
<name>A0A381ICP4_CLODI</name>
<organism evidence="2">
    <name type="scientific">Clostridioides difficile</name>
    <name type="common">Peptoclostridium difficile</name>
    <dbReference type="NCBI Taxonomy" id="1496"/>
    <lineage>
        <taxon>Bacteria</taxon>
        <taxon>Bacillati</taxon>
        <taxon>Bacillota</taxon>
        <taxon>Clostridia</taxon>
        <taxon>Peptostreptococcales</taxon>
        <taxon>Peptostreptococcaceae</taxon>
        <taxon>Clostridioides</taxon>
    </lineage>
</organism>
<proteinExistence type="predicted"/>
<keyword evidence="2" id="KW-0067">ATP-binding</keyword>
<dbReference type="GO" id="GO:0005524">
    <property type="term" value="F:ATP binding"/>
    <property type="evidence" value="ECO:0007669"/>
    <property type="project" value="UniProtKB-KW"/>
</dbReference>
<evidence type="ECO:0000313" key="3">
    <source>
        <dbReference type="Proteomes" id="UP000189137"/>
    </source>
</evidence>
<evidence type="ECO:0000313" key="1">
    <source>
        <dbReference type="EMBL" id="SJR94550.1"/>
    </source>
</evidence>
<evidence type="ECO:0000313" key="2">
    <source>
        <dbReference type="EMBL" id="SUY25046.1"/>
    </source>
</evidence>
<dbReference type="EMBL" id="FUPS01000002">
    <property type="protein sequence ID" value="SJR94550.1"/>
    <property type="molecule type" value="Genomic_DNA"/>
</dbReference>
<dbReference type="RefSeq" id="WP_022620423.1">
    <property type="nucleotide sequence ID" value="NZ_BIPT01000060.1"/>
</dbReference>
<dbReference type="AlphaFoldDB" id="A0A381ICP4"/>
<dbReference type="EMBL" id="UFWD01000001">
    <property type="protein sequence ID" value="SUY25046.1"/>
    <property type="molecule type" value="Genomic_DNA"/>
</dbReference>
<protein>
    <submittedName>
        <fullName evidence="2">Predicted ATP-binding protein involved in virulence</fullName>
    </submittedName>
</protein>
<sequence length="114" mass="13246">MVCKVTKHLITSLRASRFYINYVVCKERQLIAYESASLKFYINYVVCKIFITLKTILPKTQIIVTTHSPHILQIDSKEEMIVLDMAESDNVYKKELKLGEYGVLGWTNEGLYLH</sequence>
<dbReference type="Proteomes" id="UP000189137">
    <property type="component" value="Unassembled WGS sequence"/>
</dbReference>